<protein>
    <submittedName>
        <fullName evidence="1">Uncharacterized protein</fullName>
    </submittedName>
</protein>
<reference evidence="1" key="1">
    <citation type="journal article" date="2012" name="Nature">
        <title>The tomato genome sequence provides insights into fleshy fruit evolution.</title>
        <authorList>
            <consortium name="Tomato Genome Consortium"/>
        </authorList>
    </citation>
    <scope>NUCLEOTIDE SEQUENCE [LARGE SCALE GENOMIC DNA]</scope>
    <source>
        <strain evidence="1">cv. Heinz 1706</strain>
    </source>
</reference>
<proteinExistence type="predicted"/>
<sequence length="50" mass="5862">MTKHYLSNFPQIFQVFLNFDTYMFPTSQFFHNVCVGAKDTKLFYSLCALG</sequence>
<name>A0A3Q7EZM2_SOLLC</name>
<keyword evidence="2" id="KW-1185">Reference proteome</keyword>
<dbReference type="InParanoid" id="A0A3Q7EZM2"/>
<dbReference type="EnsemblPlants" id="Solyc01g067270.3.1">
    <property type="protein sequence ID" value="Solyc01g067270.3.1.1"/>
    <property type="gene ID" value="Solyc01g067270.3"/>
</dbReference>
<evidence type="ECO:0000313" key="1">
    <source>
        <dbReference type="EnsemblPlants" id="Solyc01g067270.3.1.1"/>
    </source>
</evidence>
<dbReference type="AlphaFoldDB" id="A0A3Q7EZM2"/>
<accession>A0A3Q7EZM2</accession>
<evidence type="ECO:0000313" key="2">
    <source>
        <dbReference type="Proteomes" id="UP000004994"/>
    </source>
</evidence>
<dbReference type="Proteomes" id="UP000004994">
    <property type="component" value="Chromosome 1"/>
</dbReference>
<dbReference type="Gramene" id="Solyc01g067270.3.1">
    <property type="protein sequence ID" value="Solyc01g067270.3.1.1"/>
    <property type="gene ID" value="Solyc01g067270.3"/>
</dbReference>
<organism evidence="1">
    <name type="scientific">Solanum lycopersicum</name>
    <name type="common">Tomato</name>
    <name type="synonym">Lycopersicon esculentum</name>
    <dbReference type="NCBI Taxonomy" id="4081"/>
    <lineage>
        <taxon>Eukaryota</taxon>
        <taxon>Viridiplantae</taxon>
        <taxon>Streptophyta</taxon>
        <taxon>Embryophyta</taxon>
        <taxon>Tracheophyta</taxon>
        <taxon>Spermatophyta</taxon>
        <taxon>Magnoliopsida</taxon>
        <taxon>eudicotyledons</taxon>
        <taxon>Gunneridae</taxon>
        <taxon>Pentapetalae</taxon>
        <taxon>asterids</taxon>
        <taxon>lamiids</taxon>
        <taxon>Solanales</taxon>
        <taxon>Solanaceae</taxon>
        <taxon>Solanoideae</taxon>
        <taxon>Solaneae</taxon>
        <taxon>Solanum</taxon>
        <taxon>Solanum subgen. Lycopersicon</taxon>
    </lineage>
</organism>
<reference evidence="1" key="2">
    <citation type="submission" date="2019-01" db="UniProtKB">
        <authorList>
            <consortium name="EnsemblPlants"/>
        </authorList>
    </citation>
    <scope>IDENTIFICATION</scope>
    <source>
        <strain evidence="1">cv. Heinz 1706</strain>
    </source>
</reference>